<proteinExistence type="predicted"/>
<evidence type="ECO:0008006" key="2">
    <source>
        <dbReference type="Google" id="ProtNLM"/>
    </source>
</evidence>
<organism evidence="1">
    <name type="scientific">uncultured Caudovirales phage</name>
    <dbReference type="NCBI Taxonomy" id="2100421"/>
    <lineage>
        <taxon>Viruses</taxon>
        <taxon>Duplodnaviria</taxon>
        <taxon>Heunggongvirae</taxon>
        <taxon>Uroviricota</taxon>
        <taxon>Caudoviricetes</taxon>
        <taxon>Peduoviridae</taxon>
        <taxon>Maltschvirus</taxon>
        <taxon>Maltschvirus maltsch</taxon>
    </lineage>
</organism>
<dbReference type="EMBL" id="LR796620">
    <property type="protein sequence ID" value="CAB4154674.1"/>
    <property type="molecule type" value="Genomic_DNA"/>
</dbReference>
<sequence length="160" mass="16882">MSVTAGRNGAIKIEFPTADLANPATTVTNIATLNTAMNAAVVFGQIRSWNLEETVDTLDATVMSSSTGFIFRDVLPSFKSWTSSIDFIYDPADSGQANVYLKAGNTVNLGVFPEGDNVTDDTWGGKAMITSIAQTATFDGLVEATVSFDGRAILVRGATT</sequence>
<evidence type="ECO:0000313" key="1">
    <source>
        <dbReference type="EMBL" id="CAB4154674.1"/>
    </source>
</evidence>
<accession>A0A6J5NH05</accession>
<gene>
    <name evidence="1" type="ORF">UFOVP642_22</name>
</gene>
<protein>
    <recommendedName>
        <fullName evidence="2">Phage major tail protein TP901-1</fullName>
    </recommendedName>
</protein>
<reference evidence="1" key="1">
    <citation type="submission" date="2020-04" db="EMBL/GenBank/DDBJ databases">
        <authorList>
            <person name="Chiriac C."/>
            <person name="Salcher M."/>
            <person name="Ghai R."/>
            <person name="Kavagutti S V."/>
        </authorList>
    </citation>
    <scope>NUCLEOTIDE SEQUENCE</scope>
</reference>
<name>A0A6J5NH05_9CAUD</name>